<reference evidence="2 3" key="1">
    <citation type="submission" date="2024-08" db="EMBL/GenBank/DDBJ databases">
        <title>Insights into the chromosomal genome structure of Flemingia macrophylla.</title>
        <authorList>
            <person name="Ding Y."/>
            <person name="Zhao Y."/>
            <person name="Bi W."/>
            <person name="Wu M."/>
            <person name="Zhao G."/>
            <person name="Gong Y."/>
            <person name="Li W."/>
            <person name="Zhang P."/>
        </authorList>
    </citation>
    <scope>NUCLEOTIDE SEQUENCE [LARGE SCALE GENOMIC DNA]</scope>
    <source>
        <strain evidence="2">DYQJB</strain>
        <tissue evidence="2">Leaf</tissue>
    </source>
</reference>
<dbReference type="Proteomes" id="UP001603857">
    <property type="component" value="Unassembled WGS sequence"/>
</dbReference>
<feature type="compositionally biased region" description="Basic and acidic residues" evidence="1">
    <location>
        <begin position="152"/>
        <end position="176"/>
    </location>
</feature>
<dbReference type="AlphaFoldDB" id="A0ABD1LH77"/>
<dbReference type="PANTHER" id="PTHR46642">
    <property type="entry name" value="DUAL SPECIFICITY PHOSPHATASE, SUBGROUP, CATALYTIC DOMAIN"/>
    <property type="match status" value="1"/>
</dbReference>
<sequence length="184" mass="21056">MRRNLAKRLREKREEKREKIERNLVGDVHEEEVEVVGVRVRDYGQEVVFGDLVNRGVVDEKKVELKRGGGNGGECMDFDAFDLRMWLPVVVSKLYKAINSNGGLAYMFWVLGYKLNEANALLQRIPLNFDDKEGSWFLKRELPEILTSKAGNGERRKELSHLPGDPERNQESELASKRTSPLAA</sequence>
<comment type="caution">
    <text evidence="2">The sequence shown here is derived from an EMBL/GenBank/DDBJ whole genome shotgun (WGS) entry which is preliminary data.</text>
</comment>
<evidence type="ECO:0000256" key="1">
    <source>
        <dbReference type="SAM" id="MobiDB-lite"/>
    </source>
</evidence>
<feature type="region of interest" description="Disordered" evidence="1">
    <location>
        <begin position="149"/>
        <end position="184"/>
    </location>
</feature>
<gene>
    <name evidence="2" type="ORF">Fmac_026659</name>
</gene>
<protein>
    <submittedName>
        <fullName evidence="2">Uncharacterized protein</fullName>
    </submittedName>
</protein>
<evidence type="ECO:0000313" key="3">
    <source>
        <dbReference type="Proteomes" id="UP001603857"/>
    </source>
</evidence>
<dbReference type="EMBL" id="JBGMDY010000009">
    <property type="protein sequence ID" value="KAL2322280.1"/>
    <property type="molecule type" value="Genomic_DNA"/>
</dbReference>
<dbReference type="PANTHER" id="PTHR46642:SF3">
    <property type="entry name" value="PHOSPHOGLUCAN PHOSPHATASE DSP4, CHLOROPLASTIC"/>
    <property type="match status" value="1"/>
</dbReference>
<evidence type="ECO:0000313" key="2">
    <source>
        <dbReference type="EMBL" id="KAL2322280.1"/>
    </source>
</evidence>
<keyword evidence="3" id="KW-1185">Reference proteome</keyword>
<name>A0ABD1LH77_9FABA</name>
<proteinExistence type="predicted"/>
<dbReference type="InterPro" id="IPR052832">
    <property type="entry name" value="Starch-Glucan_Phosphatase"/>
</dbReference>
<accession>A0ABD1LH77</accession>
<organism evidence="2 3">
    <name type="scientific">Flemingia macrophylla</name>
    <dbReference type="NCBI Taxonomy" id="520843"/>
    <lineage>
        <taxon>Eukaryota</taxon>
        <taxon>Viridiplantae</taxon>
        <taxon>Streptophyta</taxon>
        <taxon>Embryophyta</taxon>
        <taxon>Tracheophyta</taxon>
        <taxon>Spermatophyta</taxon>
        <taxon>Magnoliopsida</taxon>
        <taxon>eudicotyledons</taxon>
        <taxon>Gunneridae</taxon>
        <taxon>Pentapetalae</taxon>
        <taxon>rosids</taxon>
        <taxon>fabids</taxon>
        <taxon>Fabales</taxon>
        <taxon>Fabaceae</taxon>
        <taxon>Papilionoideae</taxon>
        <taxon>50 kb inversion clade</taxon>
        <taxon>NPAAA clade</taxon>
        <taxon>indigoferoid/millettioid clade</taxon>
        <taxon>Phaseoleae</taxon>
        <taxon>Flemingia</taxon>
    </lineage>
</organism>